<keyword evidence="1" id="KW-1133">Transmembrane helix</keyword>
<dbReference type="AlphaFoldDB" id="A0A7R7IEC9"/>
<dbReference type="Proteomes" id="UP000595897">
    <property type="component" value="Chromosome"/>
</dbReference>
<keyword evidence="3" id="KW-1185">Reference proteome</keyword>
<reference evidence="2 3" key="1">
    <citation type="submission" date="2020-11" db="EMBL/GenBank/DDBJ databases">
        <title>Draft genome sequencing of a Lachnospiraceae strain isolated from anoxic soil subjected to BSD treatment.</title>
        <authorList>
            <person name="Uek A."/>
            <person name="Tonouchi A."/>
        </authorList>
    </citation>
    <scope>NUCLEOTIDE SEQUENCE [LARGE SCALE GENOMIC DNA]</scope>
    <source>
        <strain evidence="2 3">TB5</strain>
    </source>
</reference>
<gene>
    <name evidence="2" type="ORF">bsdtb5_38780</name>
</gene>
<evidence type="ECO:0000313" key="2">
    <source>
        <dbReference type="EMBL" id="BCN32583.1"/>
    </source>
</evidence>
<dbReference type="EMBL" id="AP024169">
    <property type="protein sequence ID" value="BCN32583.1"/>
    <property type="molecule type" value="Genomic_DNA"/>
</dbReference>
<keyword evidence="1" id="KW-0812">Transmembrane</keyword>
<sequence length="86" mass="10056">MEYKNGDEYIMGVVFIICVTIVAIVGISEGGERRNKYRLRKLEEDSKTAKLALVYQILSSRPELTLEDVQKYIESTDDKRRDIERR</sequence>
<keyword evidence="1" id="KW-0472">Membrane</keyword>
<protein>
    <submittedName>
        <fullName evidence="2">Uncharacterized protein</fullName>
    </submittedName>
</protein>
<dbReference type="KEGG" id="ahb:bsdtb5_38780"/>
<accession>A0A7R7IEC9</accession>
<proteinExistence type="predicted"/>
<organism evidence="2 3">
    <name type="scientific">Anaeromicropila herbilytica</name>
    <dbReference type="NCBI Taxonomy" id="2785025"/>
    <lineage>
        <taxon>Bacteria</taxon>
        <taxon>Bacillati</taxon>
        <taxon>Bacillota</taxon>
        <taxon>Clostridia</taxon>
        <taxon>Lachnospirales</taxon>
        <taxon>Lachnospiraceae</taxon>
        <taxon>Anaeromicropila</taxon>
    </lineage>
</organism>
<evidence type="ECO:0000256" key="1">
    <source>
        <dbReference type="SAM" id="Phobius"/>
    </source>
</evidence>
<feature type="transmembrane region" description="Helical" evidence="1">
    <location>
        <begin position="12"/>
        <end position="31"/>
    </location>
</feature>
<evidence type="ECO:0000313" key="3">
    <source>
        <dbReference type="Proteomes" id="UP000595897"/>
    </source>
</evidence>
<name>A0A7R7IEC9_9FIRM</name>
<dbReference type="RefSeq" id="WP_271713623.1">
    <property type="nucleotide sequence ID" value="NZ_AP024169.1"/>
</dbReference>